<evidence type="ECO:0000256" key="2">
    <source>
        <dbReference type="SAM" id="Phobius"/>
    </source>
</evidence>
<gene>
    <name evidence="4" type="ORF">RRG08_043023</name>
</gene>
<feature type="compositionally biased region" description="Polar residues" evidence="1">
    <location>
        <begin position="732"/>
        <end position="749"/>
    </location>
</feature>
<feature type="compositionally biased region" description="Low complexity" evidence="1">
    <location>
        <begin position="684"/>
        <end position="702"/>
    </location>
</feature>
<feature type="signal peptide" evidence="3">
    <location>
        <begin position="1"/>
        <end position="24"/>
    </location>
</feature>
<protein>
    <submittedName>
        <fullName evidence="4">Uncharacterized protein</fullName>
    </submittedName>
</protein>
<feature type="compositionally biased region" description="Basic and acidic residues" evidence="1">
    <location>
        <begin position="774"/>
        <end position="801"/>
    </location>
</feature>
<feature type="compositionally biased region" description="Low complexity" evidence="1">
    <location>
        <begin position="561"/>
        <end position="579"/>
    </location>
</feature>
<feature type="compositionally biased region" description="Pro residues" evidence="1">
    <location>
        <begin position="502"/>
        <end position="514"/>
    </location>
</feature>
<proteinExistence type="predicted"/>
<feature type="compositionally biased region" description="Polar residues" evidence="1">
    <location>
        <begin position="580"/>
        <end position="614"/>
    </location>
</feature>
<dbReference type="EMBL" id="JAWDGP010007329">
    <property type="protein sequence ID" value="KAK3725605.1"/>
    <property type="molecule type" value="Genomic_DNA"/>
</dbReference>
<dbReference type="Proteomes" id="UP001283361">
    <property type="component" value="Unassembled WGS sequence"/>
</dbReference>
<feature type="compositionally biased region" description="Low complexity" evidence="1">
    <location>
        <begin position="623"/>
        <end position="635"/>
    </location>
</feature>
<feature type="compositionally biased region" description="Polar residues" evidence="1">
    <location>
        <begin position="710"/>
        <end position="719"/>
    </location>
</feature>
<feature type="region of interest" description="Disordered" evidence="1">
    <location>
        <begin position="542"/>
        <end position="749"/>
    </location>
</feature>
<feature type="compositionally biased region" description="Pro residues" evidence="1">
    <location>
        <begin position="802"/>
        <end position="813"/>
    </location>
</feature>
<keyword evidence="2" id="KW-1133">Transmembrane helix</keyword>
<keyword evidence="2" id="KW-0812">Transmembrane</keyword>
<feature type="compositionally biased region" description="Basic and acidic residues" evidence="1">
    <location>
        <begin position="164"/>
        <end position="192"/>
    </location>
</feature>
<feature type="chain" id="PRO_5042056063" evidence="3">
    <location>
        <begin position="25"/>
        <end position="826"/>
    </location>
</feature>
<feature type="region of interest" description="Disordered" evidence="1">
    <location>
        <begin position="150"/>
        <end position="202"/>
    </location>
</feature>
<feature type="region of interest" description="Disordered" evidence="1">
    <location>
        <begin position="772"/>
        <end position="826"/>
    </location>
</feature>
<evidence type="ECO:0000256" key="3">
    <source>
        <dbReference type="SAM" id="SignalP"/>
    </source>
</evidence>
<keyword evidence="3" id="KW-0732">Signal</keyword>
<feature type="compositionally biased region" description="Polar residues" evidence="1">
    <location>
        <begin position="449"/>
        <end position="461"/>
    </location>
</feature>
<feature type="compositionally biased region" description="Low complexity" evidence="1">
    <location>
        <begin position="462"/>
        <end position="472"/>
    </location>
</feature>
<evidence type="ECO:0000313" key="5">
    <source>
        <dbReference type="Proteomes" id="UP001283361"/>
    </source>
</evidence>
<feature type="compositionally biased region" description="Low complexity" evidence="1">
    <location>
        <begin position="492"/>
        <end position="501"/>
    </location>
</feature>
<feature type="compositionally biased region" description="Basic and acidic residues" evidence="1">
    <location>
        <begin position="351"/>
        <end position="371"/>
    </location>
</feature>
<feature type="transmembrane region" description="Helical" evidence="2">
    <location>
        <begin position="110"/>
        <end position="134"/>
    </location>
</feature>
<accession>A0AAE1CP49</accession>
<feature type="compositionally biased region" description="Polar residues" evidence="1">
    <location>
        <begin position="640"/>
        <end position="657"/>
    </location>
</feature>
<keyword evidence="5" id="KW-1185">Reference proteome</keyword>
<sequence>MVQGGLLPVVLLAVTALAQRCTRAVPVHRQPAKKLKILKRIPASCSNWDKTWSWLTGKDCNTKYRLETVEVPPDEVRQYKLQHYCCDGADKCEEAENRHSTGFDSTDTKFLAVVLGSTAACIVIVIIIFAITFYTKKSRCVLCDHSSHAYTSAGECSDGEDSRDDSPVEDKVYPGEGRTRHESSRSGRERGPFWDSDTEQPEVKGAGEAVYAEIGDPADAHLPRYADIFREGREDGTRASEARRAGKTKRSKRDNSNNSNSDPFTNASAPPMYTEVSKTKKPVVQDAGNGNRDRGKCTDAYVNAPSAIRAPPTLKAASEPACVRDDAEIRVVQPAVHTSRRVSDGTSRPHGRQESRSHHNAPVKEESRNQNDPKYYNVQEKKKKKRKPSNGSGSTTVAGGKQQKASTSIRSEHSNAGKGNFTAASAKARADARRGKSGGTTTIAMEMTLSKSSSASETMGKSSSECSETSLSRLQKRRSAPPGSTVYENQNQTYSPLQQQTPPQPPQSAAPPRPSTISNSLHSPDAIINMKNANNTCGVIYEAQAPPSNTEKEKKIKQARKSSNSSSPAKPSKSSNPSSDATENLQTAASSPHNYENANLVTLDNSGAENSQNGKAKLEKNHSTSNNHSTGSGSVHHSDNQTARPIIQTSLTSTSSPGKEAKQASEAAVLNLGPSAASPCAPFSLLNSESAGSASASQESSPLPSPLHGESSNGNSGPANTYDKLHFEEPTKSLSGKSPSPNTHVYQSLESANPCIPDSIFPCDKNAESLDANNKLESERFDGPSRGESRAQFSDEEKDRGSPPPPSLPPRCPIAPNKRAVDGLSV</sequence>
<organism evidence="4 5">
    <name type="scientific">Elysia crispata</name>
    <name type="common">lettuce slug</name>
    <dbReference type="NCBI Taxonomy" id="231223"/>
    <lineage>
        <taxon>Eukaryota</taxon>
        <taxon>Metazoa</taxon>
        <taxon>Spiralia</taxon>
        <taxon>Lophotrochozoa</taxon>
        <taxon>Mollusca</taxon>
        <taxon>Gastropoda</taxon>
        <taxon>Heterobranchia</taxon>
        <taxon>Euthyneura</taxon>
        <taxon>Panpulmonata</taxon>
        <taxon>Sacoglossa</taxon>
        <taxon>Placobranchoidea</taxon>
        <taxon>Plakobranchidae</taxon>
        <taxon>Elysia</taxon>
    </lineage>
</organism>
<name>A0AAE1CP49_9GAST</name>
<comment type="caution">
    <text evidence="4">The sequence shown here is derived from an EMBL/GenBank/DDBJ whole genome shotgun (WGS) entry which is preliminary data.</text>
</comment>
<evidence type="ECO:0000256" key="1">
    <source>
        <dbReference type="SAM" id="MobiDB-lite"/>
    </source>
</evidence>
<feature type="region of interest" description="Disordered" evidence="1">
    <location>
        <begin position="231"/>
        <end position="529"/>
    </location>
</feature>
<reference evidence="4" key="1">
    <citation type="journal article" date="2023" name="G3 (Bethesda)">
        <title>A reference genome for the long-term kleptoplast-retaining sea slug Elysia crispata morphotype clarki.</title>
        <authorList>
            <person name="Eastman K.E."/>
            <person name="Pendleton A.L."/>
            <person name="Shaikh M.A."/>
            <person name="Suttiyut T."/>
            <person name="Ogas R."/>
            <person name="Tomko P."/>
            <person name="Gavelis G."/>
            <person name="Widhalm J.R."/>
            <person name="Wisecaver J.H."/>
        </authorList>
    </citation>
    <scope>NUCLEOTIDE SEQUENCE</scope>
    <source>
        <strain evidence="4">ECLA1</strain>
    </source>
</reference>
<keyword evidence="2" id="KW-0472">Membrane</keyword>
<dbReference type="AlphaFoldDB" id="A0AAE1CP49"/>
<feature type="compositionally biased region" description="Polar residues" evidence="1">
    <location>
        <begin position="389"/>
        <end position="409"/>
    </location>
</feature>
<feature type="compositionally biased region" description="Basic and acidic residues" evidence="1">
    <location>
        <begin position="231"/>
        <end position="244"/>
    </location>
</feature>
<evidence type="ECO:0000313" key="4">
    <source>
        <dbReference type="EMBL" id="KAK3725605.1"/>
    </source>
</evidence>